<reference evidence="1 2" key="2">
    <citation type="journal article" date="2022" name="Mol. Ecol. Resour.">
        <title>The genomes of chicory, endive, great burdock and yacon provide insights into Asteraceae paleo-polyploidization history and plant inulin production.</title>
        <authorList>
            <person name="Fan W."/>
            <person name="Wang S."/>
            <person name="Wang H."/>
            <person name="Wang A."/>
            <person name="Jiang F."/>
            <person name="Liu H."/>
            <person name="Zhao H."/>
            <person name="Xu D."/>
            <person name="Zhang Y."/>
        </authorList>
    </citation>
    <scope>NUCLEOTIDE SEQUENCE [LARGE SCALE GENOMIC DNA]</scope>
    <source>
        <strain evidence="2">cv. Punajuju</strain>
        <tissue evidence="1">Leaves</tissue>
    </source>
</reference>
<dbReference type="Proteomes" id="UP001055811">
    <property type="component" value="Linkage Group LG05"/>
</dbReference>
<comment type="caution">
    <text evidence="1">The sequence shown here is derived from an EMBL/GenBank/DDBJ whole genome shotgun (WGS) entry which is preliminary data.</text>
</comment>
<organism evidence="1 2">
    <name type="scientific">Cichorium intybus</name>
    <name type="common">Chicory</name>
    <dbReference type="NCBI Taxonomy" id="13427"/>
    <lineage>
        <taxon>Eukaryota</taxon>
        <taxon>Viridiplantae</taxon>
        <taxon>Streptophyta</taxon>
        <taxon>Embryophyta</taxon>
        <taxon>Tracheophyta</taxon>
        <taxon>Spermatophyta</taxon>
        <taxon>Magnoliopsida</taxon>
        <taxon>eudicotyledons</taxon>
        <taxon>Gunneridae</taxon>
        <taxon>Pentapetalae</taxon>
        <taxon>asterids</taxon>
        <taxon>campanulids</taxon>
        <taxon>Asterales</taxon>
        <taxon>Asteraceae</taxon>
        <taxon>Cichorioideae</taxon>
        <taxon>Cichorieae</taxon>
        <taxon>Cichoriinae</taxon>
        <taxon>Cichorium</taxon>
    </lineage>
</organism>
<evidence type="ECO:0000313" key="1">
    <source>
        <dbReference type="EMBL" id="KAI3738216.1"/>
    </source>
</evidence>
<sequence>MAGRVDNEYDYLFKIVLIGDSGIGKSNILSRFTRNEFCLESKSTIGFEFTSKTLEIVITLQIYGVKKIVGIPFGYRGFDQWVSLPVAGRLPSACCKHAAVVADGRLYIVGGSRNGRYLSDVQYGQMGKQTPLSWWSLSDNVTVRFIDLESHFCGTMEATGKVSEARGGQSVSLVGSKLIMFGGAEWFQPQIQGHLVSPRAGHAGISVDENWCLGDISLALHKPWNQETTPQPPYPNWSQDCYTSGYAPPYPYMWASYGVAIWDTAPGVYGHPNL</sequence>
<reference evidence="2" key="1">
    <citation type="journal article" date="2022" name="Mol. Ecol. Resour.">
        <title>The genomes of chicory, endive, great burdock and yacon provide insights into Asteraceae palaeo-polyploidization history and plant inulin production.</title>
        <authorList>
            <person name="Fan W."/>
            <person name="Wang S."/>
            <person name="Wang H."/>
            <person name="Wang A."/>
            <person name="Jiang F."/>
            <person name="Liu H."/>
            <person name="Zhao H."/>
            <person name="Xu D."/>
            <person name="Zhang Y."/>
        </authorList>
    </citation>
    <scope>NUCLEOTIDE SEQUENCE [LARGE SCALE GENOMIC DNA]</scope>
    <source>
        <strain evidence="2">cv. Punajuju</strain>
    </source>
</reference>
<accession>A0ACB9CVG7</accession>
<name>A0ACB9CVG7_CICIN</name>
<dbReference type="EMBL" id="CM042013">
    <property type="protein sequence ID" value="KAI3738216.1"/>
    <property type="molecule type" value="Genomic_DNA"/>
</dbReference>
<proteinExistence type="predicted"/>
<evidence type="ECO:0000313" key="2">
    <source>
        <dbReference type="Proteomes" id="UP001055811"/>
    </source>
</evidence>
<gene>
    <name evidence="1" type="ORF">L2E82_28239</name>
</gene>
<protein>
    <submittedName>
        <fullName evidence="1">Uncharacterized protein</fullName>
    </submittedName>
</protein>
<keyword evidence="2" id="KW-1185">Reference proteome</keyword>